<keyword evidence="2" id="KW-1133">Transmembrane helix</keyword>
<feature type="domain" description="DUF7727" evidence="5">
    <location>
        <begin position="1"/>
        <end position="117"/>
    </location>
</feature>
<evidence type="ECO:0000259" key="4">
    <source>
        <dbReference type="Pfam" id="PF19327"/>
    </source>
</evidence>
<dbReference type="InterPro" id="IPR009163">
    <property type="entry name" value="Ap4A_phos1/2"/>
</dbReference>
<dbReference type="InterPro" id="IPR056144">
    <property type="entry name" value="DUF7727"/>
</dbReference>
<feature type="domain" description="ATP adenylyltransferase C-terminal" evidence="3">
    <location>
        <begin position="278"/>
        <end position="343"/>
    </location>
</feature>
<dbReference type="SUPFAM" id="SSF54197">
    <property type="entry name" value="HIT-like"/>
    <property type="match status" value="1"/>
</dbReference>
<proteinExistence type="predicted"/>
<feature type="transmembrane region" description="Helical" evidence="2">
    <location>
        <begin position="12"/>
        <end position="31"/>
    </location>
</feature>
<dbReference type="InterPro" id="IPR043171">
    <property type="entry name" value="Ap4A_phos1/2-like"/>
</dbReference>
<dbReference type="Pfam" id="PF09830">
    <property type="entry name" value="ATP_transf"/>
    <property type="match status" value="1"/>
</dbReference>
<evidence type="ECO:0000256" key="2">
    <source>
        <dbReference type="SAM" id="Phobius"/>
    </source>
</evidence>
<evidence type="ECO:0000259" key="5">
    <source>
        <dbReference type="Pfam" id="PF24853"/>
    </source>
</evidence>
<evidence type="ECO:0000259" key="3">
    <source>
        <dbReference type="Pfam" id="PF09830"/>
    </source>
</evidence>
<comment type="caution">
    <text evidence="6">The sequence shown here is derived from an EMBL/GenBank/DDBJ whole genome shotgun (WGS) entry which is preliminary data.</text>
</comment>
<dbReference type="EMBL" id="SFCI01000335">
    <property type="protein sequence ID" value="TFY80467.1"/>
    <property type="molecule type" value="Genomic_DNA"/>
</dbReference>
<feature type="region of interest" description="Disordered" evidence="1">
    <location>
        <begin position="346"/>
        <end position="379"/>
    </location>
</feature>
<dbReference type="AlphaFoldDB" id="A0A4Z0A2D9"/>
<dbReference type="STRING" id="135208.A0A4Z0A2D9"/>
<evidence type="ECO:0000313" key="7">
    <source>
        <dbReference type="Proteomes" id="UP000298061"/>
    </source>
</evidence>
<dbReference type="InterPro" id="IPR019200">
    <property type="entry name" value="ATP_adenylylTrfase_C"/>
</dbReference>
<evidence type="ECO:0000256" key="1">
    <source>
        <dbReference type="SAM" id="MobiDB-lite"/>
    </source>
</evidence>
<dbReference type="GO" id="GO:0009117">
    <property type="term" value="P:nucleotide metabolic process"/>
    <property type="evidence" value="ECO:0007669"/>
    <property type="project" value="InterPro"/>
</dbReference>
<keyword evidence="2" id="KW-0812">Transmembrane</keyword>
<dbReference type="GO" id="GO:0003877">
    <property type="term" value="F:ATP:ADP adenylyltransferase activity"/>
    <property type="evidence" value="ECO:0007669"/>
    <property type="project" value="InterPro"/>
</dbReference>
<keyword evidence="2" id="KW-0472">Membrane</keyword>
<dbReference type="PANTHER" id="PTHR38420:SF1">
    <property type="entry name" value="PUTATIVE (AFU_ORTHOLOGUE AFUA_5G14690)-RELATED"/>
    <property type="match status" value="1"/>
</dbReference>
<dbReference type="Gene3D" id="3.30.428.70">
    <property type="match status" value="1"/>
</dbReference>
<evidence type="ECO:0008006" key="8">
    <source>
        <dbReference type="Google" id="ProtNLM"/>
    </source>
</evidence>
<reference evidence="6 7" key="1">
    <citation type="submission" date="2019-02" db="EMBL/GenBank/DDBJ databases">
        <title>Genome sequencing of the rare red list fungi Hericium alpestre (H. flagellum).</title>
        <authorList>
            <person name="Buettner E."/>
            <person name="Kellner H."/>
        </authorList>
    </citation>
    <scope>NUCLEOTIDE SEQUENCE [LARGE SCALE GENOMIC DNA]</scope>
    <source>
        <strain evidence="6 7">DSM 108284</strain>
    </source>
</reference>
<accession>A0A4Z0A2D9</accession>
<name>A0A4Z0A2D9_9AGAM</name>
<feature type="transmembrane region" description="Helical" evidence="2">
    <location>
        <begin position="98"/>
        <end position="118"/>
    </location>
</feature>
<organism evidence="6 7">
    <name type="scientific">Hericium alpestre</name>
    <dbReference type="NCBI Taxonomy" id="135208"/>
    <lineage>
        <taxon>Eukaryota</taxon>
        <taxon>Fungi</taxon>
        <taxon>Dikarya</taxon>
        <taxon>Basidiomycota</taxon>
        <taxon>Agaricomycotina</taxon>
        <taxon>Agaricomycetes</taxon>
        <taxon>Russulales</taxon>
        <taxon>Hericiaceae</taxon>
        <taxon>Hericium</taxon>
    </lineage>
</organism>
<dbReference type="Pfam" id="PF19327">
    <property type="entry name" value="Ap4A_phos_N"/>
    <property type="match status" value="1"/>
</dbReference>
<feature type="compositionally biased region" description="Gly residues" evidence="1">
    <location>
        <begin position="349"/>
        <end position="360"/>
    </location>
</feature>
<feature type="domain" description="Ap4A phosphorylase 1/2 N-terminal" evidence="4">
    <location>
        <begin position="150"/>
        <end position="259"/>
    </location>
</feature>
<protein>
    <recommendedName>
        <fullName evidence="8">HIT domain-containing protein</fullName>
    </recommendedName>
</protein>
<sequence>MGNLVWHEYARYVTLTASVYTVWAGFFGLIYRKFFWDFVNGTIRSPGGLQPAPQDAIFISVIVKAPIVPIISMILGVAIIALEYPAPFFKGTSIHRSFILRIVGLILQAFFAVLFYQFELRHCPALLQKPPLPSPHFDPPSVHLAPDHLKGVDPFLPPYNPQLYVGELKDEEEGIEYVILLNKYSVVPNHFLMVTKEYQSQATPLLPADLVQAYFILLAARKQHQNYFMIYNCGEQSGASQPHKHLQFIPIEDEEGPPIERAARAAHIQAEWKPFSLPNLPFAHHIRRLSIPPSASRDEAESVLATAFLELLDLAISTVRHIEDHPVGMPSYNVVLTPGHLFVSRGGARQPGGARGGQGRGADADLEGRGVRQCARPAD</sequence>
<evidence type="ECO:0000313" key="6">
    <source>
        <dbReference type="EMBL" id="TFY80467.1"/>
    </source>
</evidence>
<dbReference type="InterPro" id="IPR036265">
    <property type="entry name" value="HIT-like_sf"/>
</dbReference>
<feature type="transmembrane region" description="Helical" evidence="2">
    <location>
        <begin position="56"/>
        <end position="86"/>
    </location>
</feature>
<dbReference type="PANTHER" id="PTHR38420">
    <property type="entry name" value="AP-4-A PHOSPHORYLASE II"/>
    <property type="match status" value="1"/>
</dbReference>
<dbReference type="GO" id="GO:0005524">
    <property type="term" value="F:ATP binding"/>
    <property type="evidence" value="ECO:0007669"/>
    <property type="project" value="InterPro"/>
</dbReference>
<dbReference type="OrthoDB" id="10267950at2759"/>
<dbReference type="Pfam" id="PF24853">
    <property type="entry name" value="DUF7727"/>
    <property type="match status" value="1"/>
</dbReference>
<keyword evidence="7" id="KW-1185">Reference proteome</keyword>
<dbReference type="InterPro" id="IPR045759">
    <property type="entry name" value="Ap4A_phos1/2_N"/>
</dbReference>
<dbReference type="Proteomes" id="UP000298061">
    <property type="component" value="Unassembled WGS sequence"/>
</dbReference>
<gene>
    <name evidence="6" type="ORF">EWM64_g3545</name>
</gene>